<dbReference type="Pfam" id="PF10411">
    <property type="entry name" value="DsbC_N"/>
    <property type="match status" value="1"/>
</dbReference>
<dbReference type="InterPro" id="IPR051470">
    <property type="entry name" value="Thiol:disulfide_interchange"/>
</dbReference>
<dbReference type="PANTHER" id="PTHR35272:SF4">
    <property type="entry name" value="THIOL:DISULFIDE INTERCHANGE PROTEIN DSBG"/>
    <property type="match status" value="1"/>
</dbReference>
<dbReference type="InterPro" id="IPR012336">
    <property type="entry name" value="Thioredoxin-like_fold"/>
</dbReference>
<keyword evidence="5" id="KW-1015">Disulfide bond</keyword>
<evidence type="ECO:0000259" key="9">
    <source>
        <dbReference type="Pfam" id="PF13098"/>
    </source>
</evidence>
<dbReference type="SUPFAM" id="SSF52833">
    <property type="entry name" value="Thioredoxin-like"/>
    <property type="match status" value="1"/>
</dbReference>
<dbReference type="AlphaFoldDB" id="A0A9P1RA14"/>
<keyword evidence="6 7" id="KW-0676">Redox-active center</keyword>
<keyword evidence="4 7" id="KW-0574">Periplasm</keyword>
<gene>
    <name evidence="10" type="primary">dsbG_1</name>
    <name evidence="10" type="ORF">PAERUG_P19_London_7_VIM_2_05_10_05047</name>
</gene>
<comment type="function">
    <text evidence="7">Required for disulfide bond formation in some periplasmic proteins. Acts by transferring its disulfide bond to other proteins and is reduced in the process.</text>
</comment>
<evidence type="ECO:0000256" key="6">
    <source>
        <dbReference type="ARBA" id="ARBA00023284"/>
    </source>
</evidence>
<proteinExistence type="inferred from homology"/>
<sequence>MSKGNTIAQAFPAASGMKGIVVDNGAEKRLFYVTPDGKSLLAGVMFDTQGANLTSVDLARTATVEPVPQSSQSADSLAQAWKRAEQLKWLAEGDADRVMYAFFDPNCAYCHELWGMLRAPVAAGDVQVRWIPISILRASSNELNAAIYQQAATEGVLVPMAEMAKRQLQPATVTEDIRQSLADNLALFRQAGFRRTPMILYRDRDKGQVKVFEGAPLPQELAMMLKKE</sequence>
<dbReference type="InterPro" id="IPR018950">
    <property type="entry name" value="DiS-bond_isomerase_DsbC/G_N"/>
</dbReference>
<dbReference type="GO" id="GO:0042597">
    <property type="term" value="C:periplasmic space"/>
    <property type="evidence" value="ECO:0007669"/>
    <property type="project" value="UniProtKB-SubCell"/>
</dbReference>
<evidence type="ECO:0000313" key="11">
    <source>
        <dbReference type="Proteomes" id="UP000045039"/>
    </source>
</evidence>
<dbReference type="EMBL" id="CVVU01000234">
    <property type="protein sequence ID" value="CRP62940.1"/>
    <property type="molecule type" value="Genomic_DNA"/>
</dbReference>
<protein>
    <recommendedName>
        <fullName evidence="7">Thiol:disulfide interchange protein</fullName>
    </recommendedName>
</protein>
<evidence type="ECO:0000256" key="5">
    <source>
        <dbReference type="ARBA" id="ARBA00023157"/>
    </source>
</evidence>
<comment type="subcellular location">
    <subcellularLocation>
        <location evidence="1 7">Periplasm</location>
    </subcellularLocation>
</comment>
<feature type="domain" description="Disulphide bond isomerase DsbC/G N-terminal" evidence="8">
    <location>
        <begin position="15"/>
        <end position="54"/>
    </location>
</feature>
<evidence type="ECO:0000256" key="3">
    <source>
        <dbReference type="ARBA" id="ARBA00022729"/>
    </source>
</evidence>
<dbReference type="NCBIfam" id="NF008657">
    <property type="entry name" value="PRK11657.1"/>
    <property type="match status" value="1"/>
</dbReference>
<evidence type="ECO:0000256" key="4">
    <source>
        <dbReference type="ARBA" id="ARBA00022764"/>
    </source>
</evidence>
<dbReference type="InterPro" id="IPR036249">
    <property type="entry name" value="Thioredoxin-like_sf"/>
</dbReference>
<evidence type="ECO:0000259" key="8">
    <source>
        <dbReference type="Pfam" id="PF10411"/>
    </source>
</evidence>
<dbReference type="CDD" id="cd03020">
    <property type="entry name" value="DsbA_DsbC_DsbG"/>
    <property type="match status" value="1"/>
</dbReference>
<dbReference type="Pfam" id="PF13098">
    <property type="entry name" value="Thioredoxin_2"/>
    <property type="match status" value="1"/>
</dbReference>
<dbReference type="Proteomes" id="UP000045039">
    <property type="component" value="Unassembled WGS sequence"/>
</dbReference>
<dbReference type="InterPro" id="IPR033954">
    <property type="entry name" value="DiS-bond_Isoase_DsbC/G"/>
</dbReference>
<name>A0A9P1RA14_PSEAI</name>
<comment type="caution">
    <text evidence="10">The sequence shown here is derived from an EMBL/GenBank/DDBJ whole genome shotgun (WGS) entry which is preliminary data.</text>
</comment>
<keyword evidence="3 7" id="KW-0732">Signal</keyword>
<comment type="similarity">
    <text evidence="2 7">Belongs to the thioredoxin family. DsbC subfamily.</text>
</comment>
<dbReference type="InterPro" id="IPR009094">
    <property type="entry name" value="DiS-bond_isomerase_DsbC/G_N_sf"/>
</dbReference>
<dbReference type="SUPFAM" id="SSF54423">
    <property type="entry name" value="DsbC/DsbG N-terminal domain-like"/>
    <property type="match status" value="1"/>
</dbReference>
<evidence type="ECO:0000256" key="2">
    <source>
        <dbReference type="ARBA" id="ARBA00009813"/>
    </source>
</evidence>
<evidence type="ECO:0000256" key="7">
    <source>
        <dbReference type="RuleBase" id="RU364038"/>
    </source>
</evidence>
<evidence type="ECO:0000313" key="10">
    <source>
        <dbReference type="EMBL" id="CRP62940.1"/>
    </source>
</evidence>
<organism evidence="10 11">
    <name type="scientific">Pseudomonas aeruginosa</name>
    <dbReference type="NCBI Taxonomy" id="287"/>
    <lineage>
        <taxon>Bacteria</taxon>
        <taxon>Pseudomonadati</taxon>
        <taxon>Pseudomonadota</taxon>
        <taxon>Gammaproteobacteria</taxon>
        <taxon>Pseudomonadales</taxon>
        <taxon>Pseudomonadaceae</taxon>
        <taxon>Pseudomonas</taxon>
    </lineage>
</organism>
<accession>A0A9P1RA14</accession>
<dbReference type="Gene3D" id="3.10.450.70">
    <property type="entry name" value="Disulphide bond isomerase, DsbC/G, N-terminal"/>
    <property type="match status" value="1"/>
</dbReference>
<reference evidence="11" key="1">
    <citation type="submission" date="2015-06" db="EMBL/GenBank/DDBJ databases">
        <authorList>
            <person name="Radhakrishnan Rajesh"/>
            <person name="Underwood Anthony"/>
            <person name="Al-Shahib Ali"/>
        </authorList>
    </citation>
    <scope>NUCLEOTIDE SEQUENCE [LARGE SCALE GENOMIC DNA]</scope>
    <source>
        <strain evidence="11">P19_London_7_VIM_2_05_10</strain>
    </source>
</reference>
<dbReference type="Gene3D" id="3.40.30.10">
    <property type="entry name" value="Glutaredoxin"/>
    <property type="match status" value="1"/>
</dbReference>
<feature type="domain" description="Thioredoxin-like fold" evidence="9">
    <location>
        <begin position="91"/>
        <end position="223"/>
    </location>
</feature>
<evidence type="ECO:0000256" key="1">
    <source>
        <dbReference type="ARBA" id="ARBA00004418"/>
    </source>
</evidence>
<dbReference type="PANTHER" id="PTHR35272">
    <property type="entry name" value="THIOL:DISULFIDE INTERCHANGE PROTEIN DSBC-RELATED"/>
    <property type="match status" value="1"/>
</dbReference>